<protein>
    <submittedName>
        <fullName evidence="3">Uncharacterized protein</fullName>
    </submittedName>
</protein>
<feature type="coiled-coil region" evidence="1">
    <location>
        <begin position="261"/>
        <end position="292"/>
    </location>
</feature>
<sequence length="404" mass="46941">MLMDEDGEENFKPTDSLDQDQDESEDYSTFFLQPASSPYNIAQKVEEANIVLYNSPVKSTKSPKVRFKEDLVSFDAQLTDDDVASIDSDNNDLPFIEQQADQATVVLEYKTTNSNIFCINEDEEDEIIEEIECEMDYAEKAINKTKQVELEKKSHVESRSNAEEPQNNVEVPPTVSKEKKKKVKLPKFIDCRYHCIERLDTELSDSLRKLSLNEKPPVCPPLKLMSRKCCSENHKKNPTSLPKYDGLNSEYGLSLEQISRRRKIKEMIRAKEDKRQELIDDYKRKKDEINEEIFCKWLKDIAERKYQVGFKEYKMNLNKFKNSPMDIRPASSKMLRRPTGSSKTTSESGYSSKHSIEKYKRPKSNTQTVFVEVPKDVLRRGINLDTILNNFKYQPKKLYISTLS</sequence>
<feature type="compositionally biased region" description="Acidic residues" evidence="2">
    <location>
        <begin position="17"/>
        <end position="26"/>
    </location>
</feature>
<feature type="region of interest" description="Disordered" evidence="2">
    <location>
        <begin position="325"/>
        <end position="361"/>
    </location>
</feature>
<evidence type="ECO:0000256" key="1">
    <source>
        <dbReference type="SAM" id="Coils"/>
    </source>
</evidence>
<evidence type="ECO:0000256" key="2">
    <source>
        <dbReference type="SAM" id="MobiDB-lite"/>
    </source>
</evidence>
<feature type="compositionally biased region" description="Basic and acidic residues" evidence="2">
    <location>
        <begin position="152"/>
        <end position="162"/>
    </location>
</feature>
<proteinExistence type="predicted"/>
<feature type="region of interest" description="Disordered" evidence="2">
    <location>
        <begin position="152"/>
        <end position="177"/>
    </location>
</feature>
<organism evidence="3 4">
    <name type="scientific">Henosepilachna vigintioctopunctata</name>
    <dbReference type="NCBI Taxonomy" id="420089"/>
    <lineage>
        <taxon>Eukaryota</taxon>
        <taxon>Metazoa</taxon>
        <taxon>Ecdysozoa</taxon>
        <taxon>Arthropoda</taxon>
        <taxon>Hexapoda</taxon>
        <taxon>Insecta</taxon>
        <taxon>Pterygota</taxon>
        <taxon>Neoptera</taxon>
        <taxon>Endopterygota</taxon>
        <taxon>Coleoptera</taxon>
        <taxon>Polyphaga</taxon>
        <taxon>Cucujiformia</taxon>
        <taxon>Coccinelloidea</taxon>
        <taxon>Coccinellidae</taxon>
        <taxon>Epilachninae</taxon>
        <taxon>Epilachnini</taxon>
        <taxon>Henosepilachna</taxon>
    </lineage>
</organism>
<feature type="region of interest" description="Disordered" evidence="2">
    <location>
        <begin position="1"/>
        <end position="26"/>
    </location>
</feature>
<dbReference type="EMBL" id="JARQZJ010000038">
    <property type="protein sequence ID" value="KAK9876808.1"/>
    <property type="molecule type" value="Genomic_DNA"/>
</dbReference>
<feature type="compositionally biased region" description="Low complexity" evidence="2">
    <location>
        <begin position="339"/>
        <end position="353"/>
    </location>
</feature>
<name>A0AAW1U720_9CUCU</name>
<comment type="caution">
    <text evidence="3">The sequence shown here is derived from an EMBL/GenBank/DDBJ whole genome shotgun (WGS) entry which is preliminary data.</text>
</comment>
<keyword evidence="1" id="KW-0175">Coiled coil</keyword>
<gene>
    <name evidence="3" type="ORF">WA026_015046</name>
</gene>
<reference evidence="3 4" key="1">
    <citation type="submission" date="2023-03" db="EMBL/GenBank/DDBJ databases">
        <title>Genome insight into feeding habits of ladybird beetles.</title>
        <authorList>
            <person name="Li H.-S."/>
            <person name="Huang Y.-H."/>
            <person name="Pang H."/>
        </authorList>
    </citation>
    <scope>NUCLEOTIDE SEQUENCE [LARGE SCALE GENOMIC DNA]</scope>
    <source>
        <strain evidence="3">SYSU_2023b</strain>
        <tissue evidence="3">Whole body</tissue>
    </source>
</reference>
<evidence type="ECO:0000313" key="3">
    <source>
        <dbReference type="EMBL" id="KAK9876808.1"/>
    </source>
</evidence>
<dbReference type="AlphaFoldDB" id="A0AAW1U720"/>
<dbReference type="Proteomes" id="UP001431783">
    <property type="component" value="Unassembled WGS sequence"/>
</dbReference>
<accession>A0AAW1U720</accession>
<evidence type="ECO:0000313" key="4">
    <source>
        <dbReference type="Proteomes" id="UP001431783"/>
    </source>
</evidence>
<keyword evidence="4" id="KW-1185">Reference proteome</keyword>